<dbReference type="PANTHER" id="PTHR12708:SF0">
    <property type="entry name" value="DNA POLYMERASE EPSILON SUBUNIT 2"/>
    <property type="match status" value="1"/>
</dbReference>
<evidence type="ECO:0000259" key="8">
    <source>
        <dbReference type="Pfam" id="PF04042"/>
    </source>
</evidence>
<dbReference type="GO" id="GO:0003677">
    <property type="term" value="F:DNA binding"/>
    <property type="evidence" value="ECO:0007669"/>
    <property type="project" value="UniProtKB-KW"/>
</dbReference>
<dbReference type="Proteomes" id="UP001214638">
    <property type="component" value="Unassembled WGS sequence"/>
</dbReference>
<dbReference type="InterPro" id="IPR016266">
    <property type="entry name" value="POLE2"/>
</dbReference>
<evidence type="ECO:0000313" key="10">
    <source>
        <dbReference type="Proteomes" id="UP001214638"/>
    </source>
</evidence>
<comment type="subcellular location">
    <subcellularLocation>
        <location evidence="1">Nucleus</location>
    </subcellularLocation>
</comment>
<proteinExistence type="inferred from homology"/>
<evidence type="ECO:0000256" key="7">
    <source>
        <dbReference type="SAM" id="MobiDB-lite"/>
    </source>
</evidence>
<evidence type="ECO:0000313" key="9">
    <source>
        <dbReference type="EMBL" id="KAK2198019.1"/>
    </source>
</evidence>
<comment type="similarity">
    <text evidence="2">Belongs to the DNA polymerase epsilon subunit B family.</text>
</comment>
<dbReference type="AlphaFoldDB" id="A0AAD9PNI4"/>
<accession>A0AAD9PNI4</accession>
<evidence type="ECO:0000256" key="5">
    <source>
        <dbReference type="ARBA" id="ARBA00023242"/>
    </source>
</evidence>
<evidence type="ECO:0000256" key="3">
    <source>
        <dbReference type="ARBA" id="ARBA00022705"/>
    </source>
</evidence>
<name>A0AAD9PNI4_9APIC</name>
<dbReference type="GeneID" id="94335322"/>
<dbReference type="GO" id="GO:0006261">
    <property type="term" value="P:DNA-templated DNA replication"/>
    <property type="evidence" value="ECO:0007669"/>
    <property type="project" value="InterPro"/>
</dbReference>
<evidence type="ECO:0000256" key="1">
    <source>
        <dbReference type="ARBA" id="ARBA00004123"/>
    </source>
</evidence>
<dbReference type="GO" id="GO:0008622">
    <property type="term" value="C:epsilon DNA polymerase complex"/>
    <property type="evidence" value="ECO:0007669"/>
    <property type="project" value="InterPro"/>
</dbReference>
<protein>
    <recommendedName>
        <fullName evidence="6">DNA polymerase II subunit 2</fullName>
    </recommendedName>
</protein>
<reference evidence="9" key="1">
    <citation type="journal article" date="2023" name="Nat. Microbiol.">
        <title>Babesia duncani multi-omics identifies virulence factors and drug targets.</title>
        <authorList>
            <person name="Singh P."/>
            <person name="Lonardi S."/>
            <person name="Liang Q."/>
            <person name="Vydyam P."/>
            <person name="Khabirova E."/>
            <person name="Fang T."/>
            <person name="Gihaz S."/>
            <person name="Thekkiniath J."/>
            <person name="Munshi M."/>
            <person name="Abel S."/>
            <person name="Ciampossin L."/>
            <person name="Batugedara G."/>
            <person name="Gupta M."/>
            <person name="Lu X.M."/>
            <person name="Lenz T."/>
            <person name="Chakravarty S."/>
            <person name="Cornillot E."/>
            <person name="Hu Y."/>
            <person name="Ma W."/>
            <person name="Gonzalez L.M."/>
            <person name="Sanchez S."/>
            <person name="Estrada K."/>
            <person name="Sanchez-Flores A."/>
            <person name="Montero E."/>
            <person name="Harb O.S."/>
            <person name="Le Roch K.G."/>
            <person name="Mamoun C.B."/>
        </authorList>
    </citation>
    <scope>NUCLEOTIDE SEQUENCE</scope>
    <source>
        <strain evidence="9">WA1</strain>
    </source>
</reference>
<keyword evidence="3" id="KW-0235">DNA replication</keyword>
<dbReference type="RefSeq" id="XP_067804861.1">
    <property type="nucleotide sequence ID" value="XM_067946070.1"/>
</dbReference>
<dbReference type="InterPro" id="IPR007185">
    <property type="entry name" value="DNA_pol_a/d/e_bsu"/>
</dbReference>
<dbReference type="PANTHER" id="PTHR12708">
    <property type="entry name" value="DNA POLYMERASE EPSILON SUBUNIT B"/>
    <property type="match status" value="1"/>
</dbReference>
<gene>
    <name evidence="9" type="ORF">BdWA1_001024</name>
</gene>
<evidence type="ECO:0000256" key="2">
    <source>
        <dbReference type="ARBA" id="ARBA00009560"/>
    </source>
</evidence>
<dbReference type="Pfam" id="PF04042">
    <property type="entry name" value="DNA_pol_E_B"/>
    <property type="match status" value="1"/>
</dbReference>
<dbReference type="EMBL" id="JALLKP010000001">
    <property type="protein sequence ID" value="KAK2198019.1"/>
    <property type="molecule type" value="Genomic_DNA"/>
</dbReference>
<feature type="region of interest" description="Disordered" evidence="7">
    <location>
        <begin position="15"/>
        <end position="41"/>
    </location>
</feature>
<dbReference type="GO" id="GO:0042276">
    <property type="term" value="P:error-prone translesion synthesis"/>
    <property type="evidence" value="ECO:0007669"/>
    <property type="project" value="TreeGrafter"/>
</dbReference>
<keyword evidence="10" id="KW-1185">Reference proteome</keyword>
<dbReference type="KEGG" id="bdw:94335322"/>
<sequence length="382" mass="42395">MAISELETAENVAKAGDNAREFEDSHTLNIPPPLADPDQFGAHMDPSGRVPILVDRMSRAGGPELLYGTLNVDDSEHLCLEGYIVQVPIKFLDACKIGPGIYCRGHIVIVRGQLSPCKTYFGVSELWHPSKGSGEIDASIGILFGGKMTPLELMAYESRALKLINVAGASIPSTWIVIAHLKLDLDPSVVALERLLQRLLVNGYQQPLPAGLVFMGDFSSVDWHDLQDRQRYNIAMDNLYQIFSRPAHALLLERCHLVFIPGPRDAVPCPDLFPLPPMIGTRIPRFEHVQSRTVFASNPCRIRHGTRRLKFFKHKITQCMLSQALQRSGAASVKDLTRQLVETWGGQAHACPVATKSGHHSSLMLYPPPHLVSFQRQMKFSL</sequence>
<keyword evidence="4" id="KW-0238">DNA-binding</keyword>
<keyword evidence="5" id="KW-0539">Nucleus</keyword>
<feature type="compositionally biased region" description="Basic and acidic residues" evidence="7">
    <location>
        <begin position="17"/>
        <end position="26"/>
    </location>
</feature>
<feature type="domain" description="DNA polymerase alpha/delta/epsilon subunit B" evidence="8">
    <location>
        <begin position="179"/>
        <end position="367"/>
    </location>
</feature>
<comment type="caution">
    <text evidence="9">The sequence shown here is derived from an EMBL/GenBank/DDBJ whole genome shotgun (WGS) entry which is preliminary data.</text>
</comment>
<organism evidence="9 10">
    <name type="scientific">Babesia duncani</name>
    <dbReference type="NCBI Taxonomy" id="323732"/>
    <lineage>
        <taxon>Eukaryota</taxon>
        <taxon>Sar</taxon>
        <taxon>Alveolata</taxon>
        <taxon>Apicomplexa</taxon>
        <taxon>Aconoidasida</taxon>
        <taxon>Piroplasmida</taxon>
        <taxon>Babesiidae</taxon>
        <taxon>Babesia</taxon>
    </lineage>
</organism>
<evidence type="ECO:0000256" key="6">
    <source>
        <dbReference type="ARBA" id="ARBA00032930"/>
    </source>
</evidence>
<evidence type="ECO:0000256" key="4">
    <source>
        <dbReference type="ARBA" id="ARBA00023125"/>
    </source>
</evidence>